<dbReference type="Gene3D" id="3.40.50.300">
    <property type="entry name" value="P-loop containing nucleotide triphosphate hydrolases"/>
    <property type="match status" value="1"/>
</dbReference>
<feature type="domain" description="AAA" evidence="10">
    <location>
        <begin position="581"/>
        <end position="741"/>
    </location>
</feature>
<keyword evidence="6" id="KW-0067">ATP-binding</keyword>
<evidence type="ECO:0000259" key="10">
    <source>
        <dbReference type="Pfam" id="PF13614"/>
    </source>
</evidence>
<keyword evidence="7" id="KW-0829">Tyrosine-protein kinase</keyword>
<dbReference type="Pfam" id="PF13614">
    <property type="entry name" value="AAA_31"/>
    <property type="match status" value="1"/>
</dbReference>
<dbReference type="EC" id="2.7.10.2" evidence="2"/>
<keyword evidence="9" id="KW-1133">Transmembrane helix</keyword>
<evidence type="ECO:0000259" key="11">
    <source>
        <dbReference type="Pfam" id="PF13807"/>
    </source>
</evidence>
<protein>
    <recommendedName>
        <fullName evidence="2">non-specific protein-tyrosine kinase</fullName>
        <ecNumber evidence="2">2.7.10.2</ecNumber>
    </recommendedName>
</protein>
<feature type="transmembrane region" description="Helical" evidence="9">
    <location>
        <begin position="27"/>
        <end position="46"/>
    </location>
</feature>
<dbReference type="PANTHER" id="PTHR32309">
    <property type="entry name" value="TYROSINE-PROTEIN KINASE"/>
    <property type="match status" value="1"/>
</dbReference>
<dbReference type="EMBL" id="JACIJO010000003">
    <property type="protein sequence ID" value="MBB6327889.1"/>
    <property type="molecule type" value="Genomic_DNA"/>
</dbReference>
<keyword evidence="9" id="KW-0812">Transmembrane</keyword>
<gene>
    <name evidence="12" type="ORF">FHS59_003532</name>
</gene>
<dbReference type="InterPro" id="IPR025669">
    <property type="entry name" value="AAA_dom"/>
</dbReference>
<comment type="catalytic activity">
    <reaction evidence="8">
        <text>L-tyrosyl-[protein] + ATP = O-phospho-L-tyrosyl-[protein] + ADP + H(+)</text>
        <dbReference type="Rhea" id="RHEA:10596"/>
        <dbReference type="Rhea" id="RHEA-COMP:10136"/>
        <dbReference type="Rhea" id="RHEA-COMP:20101"/>
        <dbReference type="ChEBI" id="CHEBI:15378"/>
        <dbReference type="ChEBI" id="CHEBI:30616"/>
        <dbReference type="ChEBI" id="CHEBI:46858"/>
        <dbReference type="ChEBI" id="CHEBI:61978"/>
        <dbReference type="ChEBI" id="CHEBI:456216"/>
        <dbReference type="EC" id="2.7.10.2"/>
    </reaction>
</comment>
<accession>A0A841MQL4</accession>
<dbReference type="InterPro" id="IPR027417">
    <property type="entry name" value="P-loop_NTPase"/>
</dbReference>
<dbReference type="AlphaFoldDB" id="A0A841MQL4"/>
<feature type="transmembrane region" description="Helical" evidence="9">
    <location>
        <begin position="496"/>
        <end position="520"/>
    </location>
</feature>
<dbReference type="PANTHER" id="PTHR32309:SF13">
    <property type="entry name" value="FERRIC ENTEROBACTIN TRANSPORT PROTEIN FEPE"/>
    <property type="match status" value="1"/>
</dbReference>
<name>A0A841MQL4_9BACT</name>
<evidence type="ECO:0000313" key="13">
    <source>
        <dbReference type="Proteomes" id="UP000588604"/>
    </source>
</evidence>
<keyword evidence="13" id="KW-1185">Reference proteome</keyword>
<evidence type="ECO:0000256" key="7">
    <source>
        <dbReference type="ARBA" id="ARBA00023137"/>
    </source>
</evidence>
<evidence type="ECO:0000256" key="2">
    <source>
        <dbReference type="ARBA" id="ARBA00011903"/>
    </source>
</evidence>
<reference evidence="12 13" key="1">
    <citation type="submission" date="2020-08" db="EMBL/GenBank/DDBJ databases">
        <title>Genomic Encyclopedia of Type Strains, Phase IV (KMG-IV): sequencing the most valuable type-strain genomes for metagenomic binning, comparative biology and taxonomic classification.</title>
        <authorList>
            <person name="Goeker M."/>
        </authorList>
    </citation>
    <scope>NUCLEOTIDE SEQUENCE [LARGE SCALE GENOMIC DNA]</scope>
    <source>
        <strain evidence="12 13">DSM 102044</strain>
    </source>
</reference>
<keyword evidence="4" id="KW-0547">Nucleotide-binding</keyword>
<evidence type="ECO:0000256" key="9">
    <source>
        <dbReference type="SAM" id="Phobius"/>
    </source>
</evidence>
<sequence length="781" mass="88768">MKRIRREIDNHEEPINVNLIFRAILKYWYLFPICIILFCGIAYAYLKTVTPEYLISSTIIIKEGERSNDVSENTIISDLENMKSSITVENELEKLKSISLLTDAIIENKGFINYYIQDKFFKKKIDVYESPIDIEVHSFSKNFLKESESFEVQILSDEKFLMIVDEDRKKEFEFNQRIKMAIGEISIKRDSITNDFSEEISEIFVDIVNPQVAAGNYSQAMEFENPSIKSSTLYIRMLDSSPEMGKRILTSVIDGYNQRILDQKNESSLKTINFINDRLGVVKEDLEGFERSGENFKNQNNITDVSLNSKIYLESTAETRRQVAEVSGKIDILESIEYNINNQTGQFDLIPGGLADLDPSLSGLLTQFNELQRQKQRIIRVVQPNNPQLLSLNDQISNVRSTILANIRSIKSNLAISKRNYEQTLNESIYKAQSIPGIERELVEINRNKELKQEQYQYLLRKRDEAILALEITGINSAQVVDPPIASLKPVKPKKLMVMGAAFGIGFIFPLALVFANYFFSSKITSKSKIEKIVDAHILGEIAKSEEKGVIAISNKSISPTAEQLRMIRSNLKFQTGSDNKVILVSSSVSGEGKTFFSLNLATTLSLVDNKVVVLDLDLRRPSIFKSLKISNENSLYEYLNQDVKNIKDVIHPSGIHPNFDIIGLNKTIENASEIINKNIIKKLIDYLKIHYDHVIIDTSPIGLVSDAYSLSDITDVVVFVVRMKYTKTENLKSLAEIVDKKIFRQNFVVINDSNKYYGSKFGYGYYSGNNKSMVSVKSSS</sequence>
<feature type="domain" description="Tyrosine-protein kinase G-rich" evidence="11">
    <location>
        <begin position="439"/>
        <end position="516"/>
    </location>
</feature>
<proteinExistence type="inferred from homology"/>
<dbReference type="Proteomes" id="UP000588604">
    <property type="component" value="Unassembled WGS sequence"/>
</dbReference>
<keyword evidence="9" id="KW-0472">Membrane</keyword>
<dbReference type="GO" id="GO:0005886">
    <property type="term" value="C:plasma membrane"/>
    <property type="evidence" value="ECO:0007669"/>
    <property type="project" value="TreeGrafter"/>
</dbReference>
<dbReference type="Pfam" id="PF13807">
    <property type="entry name" value="GNVR"/>
    <property type="match status" value="1"/>
</dbReference>
<evidence type="ECO:0000256" key="4">
    <source>
        <dbReference type="ARBA" id="ARBA00022741"/>
    </source>
</evidence>
<evidence type="ECO:0000256" key="6">
    <source>
        <dbReference type="ARBA" id="ARBA00022840"/>
    </source>
</evidence>
<evidence type="ECO:0000256" key="8">
    <source>
        <dbReference type="ARBA" id="ARBA00051245"/>
    </source>
</evidence>
<comment type="similarity">
    <text evidence="1">Belongs to the CpsD/CapB family.</text>
</comment>
<keyword evidence="3" id="KW-0808">Transferase</keyword>
<dbReference type="InterPro" id="IPR005702">
    <property type="entry name" value="Wzc-like_C"/>
</dbReference>
<organism evidence="12 13">
    <name type="scientific">Algoriphagus iocasae</name>
    <dbReference type="NCBI Taxonomy" id="1836499"/>
    <lineage>
        <taxon>Bacteria</taxon>
        <taxon>Pseudomonadati</taxon>
        <taxon>Bacteroidota</taxon>
        <taxon>Cytophagia</taxon>
        <taxon>Cytophagales</taxon>
        <taxon>Cyclobacteriaceae</taxon>
        <taxon>Algoriphagus</taxon>
    </lineage>
</organism>
<dbReference type="InterPro" id="IPR050445">
    <property type="entry name" value="Bact_polysacc_biosynth/exp"/>
</dbReference>
<dbReference type="InterPro" id="IPR032807">
    <property type="entry name" value="GNVR"/>
</dbReference>
<comment type="caution">
    <text evidence="12">The sequence shown here is derived from an EMBL/GenBank/DDBJ whole genome shotgun (WGS) entry which is preliminary data.</text>
</comment>
<evidence type="ECO:0000256" key="3">
    <source>
        <dbReference type="ARBA" id="ARBA00022679"/>
    </source>
</evidence>
<dbReference type="GO" id="GO:0004713">
    <property type="term" value="F:protein tyrosine kinase activity"/>
    <property type="evidence" value="ECO:0007669"/>
    <property type="project" value="TreeGrafter"/>
</dbReference>
<evidence type="ECO:0000256" key="1">
    <source>
        <dbReference type="ARBA" id="ARBA00007316"/>
    </source>
</evidence>
<keyword evidence="5" id="KW-0418">Kinase</keyword>
<evidence type="ECO:0000313" key="12">
    <source>
        <dbReference type="EMBL" id="MBB6327889.1"/>
    </source>
</evidence>
<dbReference type="RefSeq" id="WP_184496636.1">
    <property type="nucleotide sequence ID" value="NZ_JACIJO010000003.1"/>
</dbReference>
<evidence type="ECO:0000256" key="5">
    <source>
        <dbReference type="ARBA" id="ARBA00022777"/>
    </source>
</evidence>
<dbReference type="SUPFAM" id="SSF52540">
    <property type="entry name" value="P-loop containing nucleoside triphosphate hydrolases"/>
    <property type="match status" value="1"/>
</dbReference>
<dbReference type="CDD" id="cd05387">
    <property type="entry name" value="BY-kinase"/>
    <property type="match status" value="1"/>
</dbReference>